<dbReference type="InterPro" id="IPR032675">
    <property type="entry name" value="LRR_dom_sf"/>
</dbReference>
<accession>A0ABS3PXD8</accession>
<dbReference type="SUPFAM" id="SSF52058">
    <property type="entry name" value="L domain-like"/>
    <property type="match status" value="1"/>
</dbReference>
<proteinExistence type="predicted"/>
<gene>
    <name evidence="1" type="ORF">J4N46_06065</name>
</gene>
<keyword evidence="2" id="KW-1185">Reference proteome</keyword>
<dbReference type="Gene3D" id="3.80.10.10">
    <property type="entry name" value="Ribonuclease Inhibitor"/>
    <property type="match status" value="1"/>
</dbReference>
<evidence type="ECO:0000313" key="2">
    <source>
        <dbReference type="Proteomes" id="UP000681610"/>
    </source>
</evidence>
<sequence>MRNYIQHSAKIVLSAALISFGVACSKKEDPQPAPTVPNKVAIANPELITALKAQGFTFEGDQLVQNDKVKNATTLDLTGANLNSVKGLEAFPALSEVNLSNNKFAQEFDFGALPATIKSVNLSGNELYDFKNLATTDYSDNAQVPYKLIRRFDKLVLPTTAKYNMDVLPAYVKLAPDSNVQMLNAQGVAEKYTTLREVPDATLLLYMKKHYSSVMNGDKIDLSKRLSSEEANNALMISQAPQYNPNIIDTSEIDNIEGVEYIINNPLLSALVYIELNTDKKQTIPYIKLGQKVTAFGTVWVDTPNIDFSKAEGLTAIQIMNNATVKKIDLSASKTMMQKGAANHNNFSGTAIRFANCSLLEEVILPDVSKAPSPISAYSIAFLNLPALKSTIDFSKLQVIQYIYLGGISAKVIYPTQKFLYYLSRGEKDDTNGKLYFTPTEEIFNRPETKKFVETYIPDKKIGVASFYDAPSLKVYDYLPLYDEDEDEDEEDTAKASRIQSKKNKADDLFLNLIKREINK</sequence>
<dbReference type="PROSITE" id="PS51257">
    <property type="entry name" value="PROKAR_LIPOPROTEIN"/>
    <property type="match status" value="1"/>
</dbReference>
<name>A0ABS3PXD8_9FLAO</name>
<comment type="caution">
    <text evidence="1">The sequence shown here is derived from an EMBL/GenBank/DDBJ whole genome shotgun (WGS) entry which is preliminary data.</text>
</comment>
<dbReference type="EMBL" id="JAGDYP010000004">
    <property type="protein sequence ID" value="MBO1883988.1"/>
    <property type="molecule type" value="Genomic_DNA"/>
</dbReference>
<reference evidence="1 2" key="1">
    <citation type="submission" date="2021-03" db="EMBL/GenBank/DDBJ databases">
        <title>Isolation and description of Capnocytophaga bilenii sp. nov., a novel Capnocytophaga species, isolated from a gingivitis subject.</title>
        <authorList>
            <person name="Antezack A."/>
            <person name="Monnet-Corti V."/>
            <person name="La Scola B."/>
        </authorList>
    </citation>
    <scope>NUCLEOTIDE SEQUENCE [LARGE SCALE GENOMIC DNA]</scope>
    <source>
        <strain evidence="1 2">Marseille-Q4570</strain>
    </source>
</reference>
<evidence type="ECO:0000313" key="1">
    <source>
        <dbReference type="EMBL" id="MBO1883988.1"/>
    </source>
</evidence>
<protein>
    <submittedName>
        <fullName evidence="1">Uncharacterized protein</fullName>
    </submittedName>
</protein>
<organism evidence="1 2">
    <name type="scientific">Capnocytophaga bilenii</name>
    <dbReference type="NCBI Taxonomy" id="2819369"/>
    <lineage>
        <taxon>Bacteria</taxon>
        <taxon>Pseudomonadati</taxon>
        <taxon>Bacteroidota</taxon>
        <taxon>Flavobacteriia</taxon>
        <taxon>Flavobacteriales</taxon>
        <taxon>Flavobacteriaceae</taxon>
        <taxon>Capnocytophaga</taxon>
    </lineage>
</organism>
<dbReference type="RefSeq" id="WP_208058562.1">
    <property type="nucleotide sequence ID" value="NZ_JAGDYP010000004.1"/>
</dbReference>
<dbReference type="Proteomes" id="UP000681610">
    <property type="component" value="Unassembled WGS sequence"/>
</dbReference>